<organism evidence="1 2">
    <name type="scientific">Dioscorea alata</name>
    <name type="common">Purple yam</name>
    <dbReference type="NCBI Taxonomy" id="55571"/>
    <lineage>
        <taxon>Eukaryota</taxon>
        <taxon>Viridiplantae</taxon>
        <taxon>Streptophyta</taxon>
        <taxon>Embryophyta</taxon>
        <taxon>Tracheophyta</taxon>
        <taxon>Spermatophyta</taxon>
        <taxon>Magnoliopsida</taxon>
        <taxon>Liliopsida</taxon>
        <taxon>Dioscoreales</taxon>
        <taxon>Dioscoreaceae</taxon>
        <taxon>Dioscorea</taxon>
    </lineage>
</organism>
<keyword evidence="2" id="KW-1185">Reference proteome</keyword>
<evidence type="ECO:0000313" key="1">
    <source>
        <dbReference type="EMBL" id="KAH7662320.1"/>
    </source>
</evidence>
<sequence length="67" mass="7385">MSPLYETSKSVKITAATSSASNRVTRHSAVRDQAIDLKSVVTIGEDKRKRAEEALRTVMYLSCWGPS</sequence>
<proteinExistence type="predicted"/>
<evidence type="ECO:0000313" key="2">
    <source>
        <dbReference type="Proteomes" id="UP000827976"/>
    </source>
</evidence>
<comment type="caution">
    <text evidence="1">The sequence shown here is derived from an EMBL/GenBank/DDBJ whole genome shotgun (WGS) entry which is preliminary data.</text>
</comment>
<name>A0ACB7UPK6_DIOAL</name>
<dbReference type="EMBL" id="CM037025">
    <property type="protein sequence ID" value="KAH7662320.1"/>
    <property type="molecule type" value="Genomic_DNA"/>
</dbReference>
<reference evidence="2" key="1">
    <citation type="journal article" date="2022" name="Nat. Commun.">
        <title>Chromosome evolution and the genetic basis of agronomically important traits in greater yam.</title>
        <authorList>
            <person name="Bredeson J.V."/>
            <person name="Lyons J.B."/>
            <person name="Oniyinde I.O."/>
            <person name="Okereke N.R."/>
            <person name="Kolade O."/>
            <person name="Nnabue I."/>
            <person name="Nwadili C.O."/>
            <person name="Hribova E."/>
            <person name="Parker M."/>
            <person name="Nwogha J."/>
            <person name="Shu S."/>
            <person name="Carlson J."/>
            <person name="Kariba R."/>
            <person name="Muthemba S."/>
            <person name="Knop K."/>
            <person name="Barton G.J."/>
            <person name="Sherwood A.V."/>
            <person name="Lopez-Montes A."/>
            <person name="Asiedu R."/>
            <person name="Jamnadass R."/>
            <person name="Muchugi A."/>
            <person name="Goodstein D."/>
            <person name="Egesi C.N."/>
            <person name="Featherston J."/>
            <person name="Asfaw A."/>
            <person name="Simpson G.G."/>
            <person name="Dolezel J."/>
            <person name="Hendre P.S."/>
            <person name="Van Deynze A."/>
            <person name="Kumar P.L."/>
            <person name="Obidiegwu J.E."/>
            <person name="Bhattacharjee R."/>
            <person name="Rokhsar D.S."/>
        </authorList>
    </citation>
    <scope>NUCLEOTIDE SEQUENCE [LARGE SCALE GENOMIC DNA]</scope>
    <source>
        <strain evidence="2">cv. TDa95/00328</strain>
    </source>
</reference>
<accession>A0ACB7UPK6</accession>
<protein>
    <submittedName>
        <fullName evidence="1">Uncharacterized protein</fullName>
    </submittedName>
</protein>
<dbReference type="Proteomes" id="UP000827976">
    <property type="component" value="Chromosome 15"/>
</dbReference>
<gene>
    <name evidence="1" type="ORF">IHE45_15G126800</name>
</gene>